<comment type="caution">
    <text evidence="7">The sequence shown here is derived from an EMBL/GenBank/DDBJ whole genome shotgun (WGS) entry which is preliminary data.</text>
</comment>
<evidence type="ECO:0000259" key="6">
    <source>
        <dbReference type="Pfam" id="PF13458"/>
    </source>
</evidence>
<keyword evidence="8" id="KW-1185">Reference proteome</keyword>
<dbReference type="CDD" id="cd06339">
    <property type="entry name" value="PBP1_YraM_LppC_lipoprotein-like"/>
    <property type="match status" value="1"/>
</dbReference>
<proteinExistence type="inferred from homology"/>
<protein>
    <recommendedName>
        <fullName evidence="6">Leucine-binding protein domain-containing protein</fullName>
    </recommendedName>
</protein>
<evidence type="ECO:0000256" key="1">
    <source>
        <dbReference type="ARBA" id="ARBA00010062"/>
    </source>
</evidence>
<accession>A0ABS1DII2</accession>
<dbReference type="PROSITE" id="PS51257">
    <property type="entry name" value="PROKAR_LIPOPROTEIN"/>
    <property type="match status" value="1"/>
</dbReference>
<dbReference type="InterPro" id="IPR051010">
    <property type="entry name" value="BCAA_transport"/>
</dbReference>
<dbReference type="Pfam" id="PF13458">
    <property type="entry name" value="Peripla_BP_6"/>
    <property type="match status" value="1"/>
</dbReference>
<dbReference type="SUPFAM" id="SSF53822">
    <property type="entry name" value="Periplasmic binding protein-like I"/>
    <property type="match status" value="1"/>
</dbReference>
<comment type="similarity">
    <text evidence="1">Belongs to the leucine-binding protein family.</text>
</comment>
<feature type="chain" id="PRO_5045721983" description="Leucine-binding protein domain-containing protein" evidence="5">
    <location>
        <begin position="22"/>
        <end position="459"/>
    </location>
</feature>
<dbReference type="PANTHER" id="PTHR30483">
    <property type="entry name" value="LEUCINE-SPECIFIC-BINDING PROTEIN"/>
    <property type="match status" value="1"/>
</dbReference>
<dbReference type="InterPro" id="IPR028082">
    <property type="entry name" value="Peripla_BP_I"/>
</dbReference>
<dbReference type="Proteomes" id="UP001296873">
    <property type="component" value="Unassembled WGS sequence"/>
</dbReference>
<keyword evidence="2 5" id="KW-0732">Signal</keyword>
<feature type="signal peptide" evidence="5">
    <location>
        <begin position="1"/>
        <end position="21"/>
    </location>
</feature>
<reference evidence="7 8" key="1">
    <citation type="journal article" date="2020" name="Microorganisms">
        <title>Osmotic Adaptation and Compatible Solute Biosynthesis of Phototrophic Bacteria as Revealed from Genome Analyses.</title>
        <authorList>
            <person name="Imhoff J.F."/>
            <person name="Rahn T."/>
            <person name="Kunzel S."/>
            <person name="Keller A."/>
            <person name="Neulinger S.C."/>
        </authorList>
    </citation>
    <scope>NUCLEOTIDE SEQUENCE [LARGE SCALE GENOMIC DNA]</scope>
    <source>
        <strain evidence="7 8">DSM 9895</strain>
    </source>
</reference>
<sequence>MLRGVLGAAGAAALLLLGACAPQVQEGAPPGETPQAESAPAGQPAPPQVSAEEVLEDALDAPEEFQLTPPEAEGLPPHRVGLLLPLSGPRGDLGQAMLRAAEMALFDVADEQFALVVRDTKGTPEGARRAAEDAIAAGANLLLGPVFSSSVEAVAPVAEGGRVPVVAFSNNREVARPGVWTTGLLPGEQVDRIVGYAAAQGNQSFAVLAPDNSYGELIVQAMQDAAERHEVEFVDSRLFDPDARDISEPVKALAAYPRRQQELKQRIAELQDQGGAQAQRELRRLNNQDALGEAPFDAVLLPIGGDRLLQLVPTLPYYDIDPDEVQFLGTAQWAGMELADNPSLQGALYPAPPPDSRSRFQERYRTIYGATPPDIAGLAYDATALAGLMARRAVQDGTPPFRVFTQESLTQRNGFAGVNGLFRLNADGLVERRYSVIRVTPEGHRVADPAPSSFAGPIN</sequence>
<name>A0ABS1DII2_9PROT</name>
<dbReference type="Gene3D" id="3.40.50.2300">
    <property type="match status" value="4"/>
</dbReference>
<organism evidence="7 8">
    <name type="scientific">Rhodovibrio sodomensis</name>
    <dbReference type="NCBI Taxonomy" id="1088"/>
    <lineage>
        <taxon>Bacteria</taxon>
        <taxon>Pseudomonadati</taxon>
        <taxon>Pseudomonadota</taxon>
        <taxon>Alphaproteobacteria</taxon>
        <taxon>Rhodospirillales</taxon>
        <taxon>Rhodovibrionaceae</taxon>
        <taxon>Rhodovibrio</taxon>
    </lineage>
</organism>
<dbReference type="InterPro" id="IPR028081">
    <property type="entry name" value="Leu-bd"/>
</dbReference>
<feature type="domain" description="Leucine-binding protein" evidence="6">
    <location>
        <begin position="79"/>
        <end position="440"/>
    </location>
</feature>
<evidence type="ECO:0000256" key="3">
    <source>
        <dbReference type="ARBA" id="ARBA00022970"/>
    </source>
</evidence>
<evidence type="ECO:0000256" key="2">
    <source>
        <dbReference type="ARBA" id="ARBA00022729"/>
    </source>
</evidence>
<evidence type="ECO:0000313" key="7">
    <source>
        <dbReference type="EMBL" id="MBK1669902.1"/>
    </source>
</evidence>
<feature type="region of interest" description="Disordered" evidence="4">
    <location>
        <begin position="26"/>
        <end position="53"/>
    </location>
</feature>
<dbReference type="PANTHER" id="PTHR30483:SF6">
    <property type="entry name" value="PERIPLASMIC BINDING PROTEIN OF ABC TRANSPORTER FOR NATURAL AMINO ACIDS"/>
    <property type="match status" value="1"/>
</dbReference>
<keyword evidence="3" id="KW-0029">Amino-acid transport</keyword>
<evidence type="ECO:0000256" key="4">
    <source>
        <dbReference type="SAM" id="MobiDB-lite"/>
    </source>
</evidence>
<dbReference type="EMBL" id="NRRL01000066">
    <property type="protein sequence ID" value="MBK1669902.1"/>
    <property type="molecule type" value="Genomic_DNA"/>
</dbReference>
<evidence type="ECO:0000256" key="5">
    <source>
        <dbReference type="SAM" id="SignalP"/>
    </source>
</evidence>
<gene>
    <name evidence="7" type="ORF">CKO28_17850</name>
</gene>
<evidence type="ECO:0000313" key="8">
    <source>
        <dbReference type="Proteomes" id="UP001296873"/>
    </source>
</evidence>
<keyword evidence="3" id="KW-0813">Transport</keyword>